<accession>A0ABQ8VA97</accession>
<keyword evidence="2" id="KW-1185">Reference proteome</keyword>
<protein>
    <submittedName>
        <fullName evidence="1">Uncharacterized protein</fullName>
    </submittedName>
</protein>
<dbReference type="Proteomes" id="UP001150217">
    <property type="component" value="Unassembled WGS sequence"/>
</dbReference>
<evidence type="ECO:0000313" key="2">
    <source>
        <dbReference type="Proteomes" id="UP001150217"/>
    </source>
</evidence>
<dbReference type="EMBL" id="JANVFT010000079">
    <property type="protein sequence ID" value="KAJ4473928.1"/>
    <property type="molecule type" value="Genomic_DNA"/>
</dbReference>
<comment type="caution">
    <text evidence="1">The sequence shown here is derived from an EMBL/GenBank/DDBJ whole genome shotgun (WGS) entry which is preliminary data.</text>
</comment>
<reference evidence="1" key="1">
    <citation type="submission" date="2022-08" db="EMBL/GenBank/DDBJ databases">
        <title>A Global Phylogenomic Analysis of the Shiitake Genus Lentinula.</title>
        <authorList>
            <consortium name="DOE Joint Genome Institute"/>
            <person name="Sierra-Patev S."/>
            <person name="Min B."/>
            <person name="Naranjo-Ortiz M."/>
            <person name="Looney B."/>
            <person name="Konkel Z."/>
            <person name="Slot J.C."/>
            <person name="Sakamoto Y."/>
            <person name="Steenwyk J.L."/>
            <person name="Rokas A."/>
            <person name="Carro J."/>
            <person name="Camarero S."/>
            <person name="Ferreira P."/>
            <person name="Molpeceres G."/>
            <person name="Ruiz-Duenas F.J."/>
            <person name="Serrano A."/>
            <person name="Henrissat B."/>
            <person name="Drula E."/>
            <person name="Hughes K.W."/>
            <person name="Mata J.L."/>
            <person name="Ishikawa N.K."/>
            <person name="Vargas-Isla R."/>
            <person name="Ushijima S."/>
            <person name="Smith C.A."/>
            <person name="Ahrendt S."/>
            <person name="Andreopoulos W."/>
            <person name="He G."/>
            <person name="Labutti K."/>
            <person name="Lipzen A."/>
            <person name="Ng V."/>
            <person name="Riley R."/>
            <person name="Sandor L."/>
            <person name="Barry K."/>
            <person name="Martinez A.T."/>
            <person name="Xiao Y."/>
            <person name="Gibbons J.G."/>
            <person name="Terashima K."/>
            <person name="Grigoriev I.V."/>
            <person name="Hibbett D.S."/>
        </authorList>
    </citation>
    <scope>NUCLEOTIDE SEQUENCE</scope>
    <source>
        <strain evidence="1">RHP3577 ss4</strain>
    </source>
</reference>
<sequence>RSRWKEDTIALLDIRTSRNVKIVLDNKEYIVEVRFYILLKIGETVHPVAIGSFYGPLHEELLRRSHNTYYTVQHKCDENVRAFPITSIDSTVMMAPDPQYISVQG</sequence>
<organism evidence="1 2">
    <name type="scientific">Lentinula lateritia</name>
    <dbReference type="NCBI Taxonomy" id="40482"/>
    <lineage>
        <taxon>Eukaryota</taxon>
        <taxon>Fungi</taxon>
        <taxon>Dikarya</taxon>
        <taxon>Basidiomycota</taxon>
        <taxon>Agaricomycotina</taxon>
        <taxon>Agaricomycetes</taxon>
        <taxon>Agaricomycetidae</taxon>
        <taxon>Agaricales</taxon>
        <taxon>Marasmiineae</taxon>
        <taxon>Omphalotaceae</taxon>
        <taxon>Lentinula</taxon>
    </lineage>
</organism>
<evidence type="ECO:0000313" key="1">
    <source>
        <dbReference type="EMBL" id="KAJ4473928.1"/>
    </source>
</evidence>
<feature type="non-terminal residue" evidence="1">
    <location>
        <position position="1"/>
    </location>
</feature>
<proteinExistence type="predicted"/>
<name>A0ABQ8VA97_9AGAR</name>
<gene>
    <name evidence="1" type="ORF">C8R41DRAFT_775385</name>
</gene>